<comment type="subcellular location">
    <subcellularLocation>
        <location evidence="1">Cytoplasm</location>
    </subcellularLocation>
</comment>
<comment type="catalytic activity">
    <reaction evidence="18">
        <text>2-formamido-N(1)-(5-O-phospho-beta-D-ribosyl)acetamidine + ATP = 5-amino-1-(5-phospho-beta-D-ribosyl)imidazole + ADP + phosphate + H(+)</text>
        <dbReference type="Rhea" id="RHEA:23032"/>
        <dbReference type="ChEBI" id="CHEBI:15378"/>
        <dbReference type="ChEBI" id="CHEBI:30616"/>
        <dbReference type="ChEBI" id="CHEBI:43474"/>
        <dbReference type="ChEBI" id="CHEBI:137981"/>
        <dbReference type="ChEBI" id="CHEBI:147287"/>
        <dbReference type="ChEBI" id="CHEBI:456216"/>
        <dbReference type="EC" id="6.3.3.1"/>
    </reaction>
</comment>
<keyword evidence="11 19" id="KW-0547">Nucleotide-binding</keyword>
<evidence type="ECO:0000259" key="20">
    <source>
        <dbReference type="PROSITE" id="PS50975"/>
    </source>
</evidence>
<dbReference type="InterPro" id="IPR002376">
    <property type="entry name" value="Formyl_transf_N"/>
</dbReference>
<dbReference type="InterPro" id="IPR037123">
    <property type="entry name" value="PRibGlycinamide_synth_C_sf"/>
</dbReference>
<dbReference type="PANTHER" id="PTHR10520:SF12">
    <property type="entry name" value="TRIFUNCTIONAL PURINE BIOSYNTHETIC PROTEIN ADENOSINE-3"/>
    <property type="match status" value="1"/>
</dbReference>
<dbReference type="InterPro" id="IPR036676">
    <property type="entry name" value="PurM-like_C_sf"/>
</dbReference>
<dbReference type="InterPro" id="IPR010918">
    <property type="entry name" value="PurM-like_C_dom"/>
</dbReference>
<evidence type="ECO:0000256" key="17">
    <source>
        <dbReference type="ARBA" id="ARBA00033093"/>
    </source>
</evidence>
<dbReference type="SMART" id="SM01209">
    <property type="entry name" value="GARS_A"/>
    <property type="match status" value="1"/>
</dbReference>
<dbReference type="Gene3D" id="3.30.470.20">
    <property type="entry name" value="ATP-grasp fold, B domain"/>
    <property type="match status" value="1"/>
</dbReference>
<protein>
    <recommendedName>
        <fullName evidence="7">Phosphoribosylformylglycinamidine cyclo-ligase</fullName>
        <ecNumber evidence="5">2.1.2.2</ecNumber>
        <ecNumber evidence="6">6.3.3.1</ecNumber>
    </recommendedName>
    <alternativeName>
        <fullName evidence="16">AIR synthase</fullName>
    </alternativeName>
    <alternativeName>
        <fullName evidence="17">AIRS</fullName>
    </alternativeName>
    <alternativeName>
        <fullName evidence="15">Phosphoribosyl-aminoimidazole synthetase</fullName>
    </alternativeName>
</protein>
<dbReference type="InterPro" id="IPR016188">
    <property type="entry name" value="PurM-like_N"/>
</dbReference>
<evidence type="ECO:0000256" key="16">
    <source>
        <dbReference type="ARBA" id="ARBA00032931"/>
    </source>
</evidence>
<dbReference type="HAMAP" id="MF_01930">
    <property type="entry name" value="PurN"/>
    <property type="match status" value="1"/>
</dbReference>
<evidence type="ECO:0000256" key="14">
    <source>
        <dbReference type="ARBA" id="ARBA00023211"/>
    </source>
</evidence>
<evidence type="ECO:0000256" key="1">
    <source>
        <dbReference type="ARBA" id="ARBA00004496"/>
    </source>
</evidence>
<keyword evidence="14" id="KW-0464">Manganese</keyword>
<dbReference type="CDD" id="cd08645">
    <property type="entry name" value="FMT_core_GART"/>
    <property type="match status" value="1"/>
</dbReference>
<evidence type="ECO:0000313" key="21">
    <source>
        <dbReference type="EMBL" id="SSX20443.1"/>
    </source>
</evidence>
<dbReference type="PROSITE" id="PS00184">
    <property type="entry name" value="GARS"/>
    <property type="match status" value="1"/>
</dbReference>
<keyword evidence="12" id="KW-0658">Purine biosynthesis</keyword>
<dbReference type="FunFam" id="3.90.600.10:FF:000001">
    <property type="entry name" value="Trifunctional purine biosynthetic protein adenosine-3"/>
    <property type="match status" value="1"/>
</dbReference>
<evidence type="ECO:0000256" key="2">
    <source>
        <dbReference type="ARBA" id="ARBA00004686"/>
    </source>
</evidence>
<dbReference type="NCBIfam" id="TIGR00878">
    <property type="entry name" value="purM"/>
    <property type="match status" value="1"/>
</dbReference>
<gene>
    <name evidence="21" type="primary">CSON001451</name>
</gene>
<dbReference type="InterPro" id="IPR036921">
    <property type="entry name" value="PurM-like_N_sf"/>
</dbReference>
<dbReference type="SUPFAM" id="SSF56042">
    <property type="entry name" value="PurM C-terminal domain-like"/>
    <property type="match status" value="2"/>
</dbReference>
<evidence type="ECO:0000256" key="5">
    <source>
        <dbReference type="ARBA" id="ARBA00012254"/>
    </source>
</evidence>
<dbReference type="InterPro" id="IPR004607">
    <property type="entry name" value="GART"/>
</dbReference>
<keyword evidence="10" id="KW-0808">Transferase</keyword>
<organism evidence="21">
    <name type="scientific">Culicoides sonorensis</name>
    <name type="common">Biting midge</name>
    <dbReference type="NCBI Taxonomy" id="179676"/>
    <lineage>
        <taxon>Eukaryota</taxon>
        <taxon>Metazoa</taxon>
        <taxon>Ecdysozoa</taxon>
        <taxon>Arthropoda</taxon>
        <taxon>Hexapoda</taxon>
        <taxon>Insecta</taxon>
        <taxon>Pterygota</taxon>
        <taxon>Neoptera</taxon>
        <taxon>Endopterygota</taxon>
        <taxon>Diptera</taxon>
        <taxon>Nematocera</taxon>
        <taxon>Chironomoidea</taxon>
        <taxon>Ceratopogonidae</taxon>
        <taxon>Ceratopogoninae</taxon>
        <taxon>Culicoides</taxon>
        <taxon>Monoculicoides</taxon>
    </lineage>
</organism>
<dbReference type="InterPro" id="IPR020559">
    <property type="entry name" value="PRibGlycinamide_synth_CS"/>
</dbReference>
<dbReference type="InterPro" id="IPR020561">
    <property type="entry name" value="PRibGlycinamid_synth_ATP-grasp"/>
</dbReference>
<comment type="similarity">
    <text evidence="4">Belongs to the AIR synthase family.</text>
</comment>
<dbReference type="SUPFAM" id="SSF55326">
    <property type="entry name" value="PurM N-terminal domain-like"/>
    <property type="match status" value="2"/>
</dbReference>
<sequence length="1104" mass="120463">MIPAQDHKRIGNDDTGSNTGGMGAYCPCPLISQHVLNVVERDILLKAVNGFHKEGIKYNGVLYAGIMLTSDGPKTLEFNCRFGDPETQVILPLMESDLFDLMEATCLNKLNSVELNFKESAYAVGVVMASKGYPESSTKGCVIEGLSQYMNTNSNSLVFHSGISINPNGKFITNGGRVLINVAIASSLKQAAAIATDGCKKLLFDGAQYRTDVAMKGIQSLAVSYKSSGVDIDAGNEFVNNIKPFISTTYREGVVGDIGGFAGLFELNKLRRINDKGELIKFSDPVIVQGVDGVGTKIKLAEKLNRWDTIGIDLVAMCANDVICAGGETAEMPYIYDKGKYDIAGYCVGIVEYEDMLPKKSEIIEGDMLIGLPSNGLHSNGYSLINKLIDEHHIDLNDIAVFSKESLSYADEFLKPTRLYVKELLKLIRKNGVKAIAHITGGGLLENIIRVIDDKYTVEIDAFKFEIPPIFAWISSIGNIPNLDLLKTFNCGIGMVLVVGQDDSAWKMLEKHGAKHIGFVKKRTVKEDQITVKNFDIALNLISKEFQNCKLKTTNIVTYLNSGVNIDAGNKAVEEIKKIAKLTKIDGLLGEIGGFGGCFRLKNVMGDMSDPVIVLSTDGCGSKIKFALDMEKHDTIGVDLVAMCVNDLICTGAQPLTFLDYYACGKLDVNTLTKVVKGICDGCTLSSSVLLGGETAEMPGVYKGNVYDLAGFALGIVNIDNVLPKIDRIQSGDIVVALPSSGLHSNGFSLVHKILEIYDLKYSNKCLFDNKVSTIGETFLTPTKIYVRALLPLIKSGVVKAIAHITGGGLPDNISRILPKHLAVKLSMVDLKKSDIFSWILSKGNIAIEEMLRTFNCGIGMVLILSPEYEKSVIESLITYKAIKIGSVVARTSLDSQVLVNNTDLISNFYKKKKRVAVLISGNGSNLQALIDACRSPKYQINAEIVLVISNKPDAFGLERAKLNEISCVTIQHKDFVTRELFDEKISNELIKHKIDIVCLAGFMRILSSTFTQKWKGKLLNIHPSLLPKYPGLNAQQKALEANEKQTGCTVHFVDEGVDTGSIILQEIVPILPNDSIENLIERIHKAEHIAYPKALKLVVNGVL</sequence>
<evidence type="ECO:0000256" key="7">
    <source>
        <dbReference type="ARBA" id="ARBA00020367"/>
    </source>
</evidence>
<reference evidence="21" key="1">
    <citation type="submission" date="2018-07" db="EMBL/GenBank/DDBJ databases">
        <authorList>
            <person name="Quirk P.G."/>
            <person name="Krulwich T.A."/>
        </authorList>
    </citation>
    <scope>NUCLEOTIDE SEQUENCE</scope>
</reference>
<dbReference type="InterPro" id="IPR036477">
    <property type="entry name" value="Formyl_transf_N_sf"/>
</dbReference>
<dbReference type="Pfam" id="PF02843">
    <property type="entry name" value="GARS_C"/>
    <property type="match status" value="1"/>
</dbReference>
<evidence type="ECO:0000256" key="9">
    <source>
        <dbReference type="ARBA" id="ARBA00022598"/>
    </source>
</evidence>
<dbReference type="NCBIfam" id="TIGR00639">
    <property type="entry name" value="PurN"/>
    <property type="match status" value="1"/>
</dbReference>
<dbReference type="SMART" id="SM01210">
    <property type="entry name" value="GARS_C"/>
    <property type="match status" value="1"/>
</dbReference>
<dbReference type="HAMAP" id="MF_00741">
    <property type="entry name" value="AIRS"/>
    <property type="match status" value="1"/>
</dbReference>
<dbReference type="SUPFAM" id="SSF51246">
    <property type="entry name" value="Rudiment single hybrid motif"/>
    <property type="match status" value="1"/>
</dbReference>
<evidence type="ECO:0000256" key="15">
    <source>
        <dbReference type="ARBA" id="ARBA00031908"/>
    </source>
</evidence>
<dbReference type="SUPFAM" id="SSF53328">
    <property type="entry name" value="Formyltransferase"/>
    <property type="match status" value="1"/>
</dbReference>
<dbReference type="InterPro" id="IPR020560">
    <property type="entry name" value="PRibGlycinamide_synth_C-dom"/>
</dbReference>
<name>A0A336LUT8_CULSO</name>
<dbReference type="PANTHER" id="PTHR10520">
    <property type="entry name" value="TRIFUNCTIONAL PURINE BIOSYNTHETIC PROTEIN ADENOSINE-3-RELATED"/>
    <property type="match status" value="1"/>
</dbReference>
<dbReference type="InterPro" id="IPR004733">
    <property type="entry name" value="PurM_cligase"/>
</dbReference>
<evidence type="ECO:0000256" key="10">
    <source>
        <dbReference type="ARBA" id="ARBA00022679"/>
    </source>
</evidence>
<dbReference type="Pfam" id="PF02769">
    <property type="entry name" value="AIRS_C"/>
    <property type="match status" value="2"/>
</dbReference>
<feature type="domain" description="ATP-grasp" evidence="20">
    <location>
        <begin position="56"/>
        <end position="107"/>
    </location>
</feature>
<dbReference type="UniPathway" id="UPA00074">
    <property type="reaction ID" value="UER00126"/>
</dbReference>
<dbReference type="VEuPathDB" id="VectorBase:CSON001451"/>
<evidence type="ECO:0000256" key="6">
    <source>
        <dbReference type="ARBA" id="ARBA00013047"/>
    </source>
</evidence>
<dbReference type="GO" id="GO:0005829">
    <property type="term" value="C:cytosol"/>
    <property type="evidence" value="ECO:0007669"/>
    <property type="project" value="TreeGrafter"/>
</dbReference>
<evidence type="ECO:0000256" key="3">
    <source>
        <dbReference type="ARBA" id="ARBA00005054"/>
    </source>
</evidence>
<dbReference type="EC" id="6.3.3.1" evidence="6"/>
<dbReference type="InterPro" id="IPR011761">
    <property type="entry name" value="ATP-grasp"/>
</dbReference>
<dbReference type="Gene3D" id="3.40.50.170">
    <property type="entry name" value="Formyl transferase, N-terminal domain"/>
    <property type="match status" value="1"/>
</dbReference>
<dbReference type="Gene3D" id="3.90.600.10">
    <property type="entry name" value="Phosphoribosylglycinamide synthetase, C-terminal domain"/>
    <property type="match status" value="1"/>
</dbReference>
<dbReference type="EMBL" id="UFQT01000121">
    <property type="protein sequence ID" value="SSX20443.1"/>
    <property type="molecule type" value="Genomic_DNA"/>
</dbReference>
<dbReference type="GO" id="GO:0006189">
    <property type="term" value="P:'de novo' IMP biosynthetic process"/>
    <property type="evidence" value="ECO:0007669"/>
    <property type="project" value="UniProtKB-UniPathway"/>
</dbReference>
<evidence type="ECO:0000256" key="8">
    <source>
        <dbReference type="ARBA" id="ARBA00022490"/>
    </source>
</evidence>
<dbReference type="GO" id="GO:0004637">
    <property type="term" value="F:phosphoribosylamine-glycine ligase activity"/>
    <property type="evidence" value="ECO:0007669"/>
    <property type="project" value="InterPro"/>
</dbReference>
<comment type="pathway">
    <text evidence="3">Purine metabolism; IMP biosynthesis via de novo pathway; N(2)-formyl-N(1)-(5-phospho-D-ribosyl)glycinamide from N(1)-(5-phospho-D-ribosyl)glycinamide (10-formyl THF route): step 1/1.</text>
</comment>
<dbReference type="FunFam" id="3.90.650.10:FF:000011">
    <property type="entry name" value="Phosphoribosylformylglycinamidine cyclo-ligase"/>
    <property type="match status" value="1"/>
</dbReference>
<dbReference type="PROSITE" id="PS50975">
    <property type="entry name" value="ATP_GRASP"/>
    <property type="match status" value="1"/>
</dbReference>
<keyword evidence="9" id="KW-0436">Ligase</keyword>
<dbReference type="EC" id="2.1.2.2" evidence="5"/>
<dbReference type="CDD" id="cd02196">
    <property type="entry name" value="PurM"/>
    <property type="match status" value="2"/>
</dbReference>
<evidence type="ECO:0000256" key="12">
    <source>
        <dbReference type="ARBA" id="ARBA00022755"/>
    </source>
</evidence>
<dbReference type="InterPro" id="IPR011054">
    <property type="entry name" value="Rudment_hybrid_motif"/>
</dbReference>
<keyword evidence="8" id="KW-0963">Cytoplasm</keyword>
<dbReference type="GO" id="GO:0004644">
    <property type="term" value="F:phosphoribosylglycinamide formyltransferase activity"/>
    <property type="evidence" value="ECO:0007669"/>
    <property type="project" value="UniProtKB-EC"/>
</dbReference>
<comment type="pathway">
    <text evidence="2">Purine metabolism; IMP biosynthesis via de novo pathway; 5-amino-1-(5-phospho-D-ribosyl)imidazole from N(2)-formyl-N(1)-(5-phospho-D-ribosyl)glycinamide: step 2/2.</text>
</comment>
<dbReference type="GO" id="GO:0046084">
    <property type="term" value="P:adenine biosynthetic process"/>
    <property type="evidence" value="ECO:0007669"/>
    <property type="project" value="TreeGrafter"/>
</dbReference>
<keyword evidence="13 19" id="KW-0067">ATP-binding</keyword>
<evidence type="ECO:0000256" key="11">
    <source>
        <dbReference type="ARBA" id="ARBA00022741"/>
    </source>
</evidence>
<accession>A0A336LUT8</accession>
<dbReference type="SUPFAM" id="SSF56059">
    <property type="entry name" value="Glutathione synthetase ATP-binding domain-like"/>
    <property type="match status" value="1"/>
</dbReference>
<dbReference type="Gene3D" id="3.30.1330.10">
    <property type="entry name" value="PurM-like, N-terminal domain"/>
    <property type="match status" value="3"/>
</dbReference>
<dbReference type="Pfam" id="PF00551">
    <property type="entry name" value="Formyl_trans_N"/>
    <property type="match status" value="1"/>
</dbReference>
<dbReference type="PROSITE" id="PS00373">
    <property type="entry name" value="GART"/>
    <property type="match status" value="1"/>
</dbReference>
<evidence type="ECO:0000256" key="13">
    <source>
        <dbReference type="ARBA" id="ARBA00022840"/>
    </source>
</evidence>
<proteinExistence type="inferred from homology"/>
<dbReference type="InterPro" id="IPR001555">
    <property type="entry name" value="GART_AS"/>
</dbReference>
<evidence type="ECO:0000256" key="18">
    <source>
        <dbReference type="ARBA" id="ARBA00049057"/>
    </source>
</evidence>
<evidence type="ECO:0000256" key="19">
    <source>
        <dbReference type="PROSITE-ProRule" id="PRU00409"/>
    </source>
</evidence>
<dbReference type="AlphaFoldDB" id="A0A336LUT8"/>
<dbReference type="GO" id="GO:0005524">
    <property type="term" value="F:ATP binding"/>
    <property type="evidence" value="ECO:0007669"/>
    <property type="project" value="UniProtKB-UniRule"/>
</dbReference>
<evidence type="ECO:0000256" key="4">
    <source>
        <dbReference type="ARBA" id="ARBA00010280"/>
    </source>
</evidence>
<dbReference type="FunFam" id="3.30.1330.10:FF:000001">
    <property type="entry name" value="Phosphoribosylformylglycinamidine cyclo-ligase"/>
    <property type="match status" value="1"/>
</dbReference>
<dbReference type="GO" id="GO:0004641">
    <property type="term" value="F:phosphoribosylformylglycinamidine cyclo-ligase activity"/>
    <property type="evidence" value="ECO:0007669"/>
    <property type="project" value="UniProtKB-EC"/>
</dbReference>
<dbReference type="GO" id="GO:0046872">
    <property type="term" value="F:metal ion binding"/>
    <property type="evidence" value="ECO:0007669"/>
    <property type="project" value="InterPro"/>
</dbReference>
<dbReference type="Pfam" id="PF00586">
    <property type="entry name" value="AIRS"/>
    <property type="match status" value="2"/>
</dbReference>
<dbReference type="Pfam" id="PF01071">
    <property type="entry name" value="GARS_A"/>
    <property type="match status" value="1"/>
</dbReference>
<dbReference type="Gene3D" id="3.90.650.10">
    <property type="entry name" value="PurM-like C-terminal domain"/>
    <property type="match status" value="2"/>
</dbReference>